<dbReference type="AlphaFoldDB" id="A0A0M0HX96"/>
<comment type="caution">
    <text evidence="1">The sequence shown here is derived from an EMBL/GenBank/DDBJ whole genome shotgun (WGS) entry which is preliminary data.</text>
</comment>
<dbReference type="Proteomes" id="UP000037530">
    <property type="component" value="Unassembled WGS sequence"/>
</dbReference>
<reference evidence="2" key="1">
    <citation type="submission" date="2015-08" db="EMBL/GenBank/DDBJ databases">
        <title>Vibrio galatheae sp. nov., a novel member of the Vibrionaceae family isolated from the Solomon Islands.</title>
        <authorList>
            <person name="Giubergia S."/>
            <person name="Machado H."/>
            <person name="Mateiu R.V."/>
            <person name="Gram L."/>
        </authorList>
    </citation>
    <scope>NUCLEOTIDE SEQUENCE [LARGE SCALE GENOMIC DNA]</scope>
    <source>
        <strain evidence="2">DSM 19134</strain>
    </source>
</reference>
<protein>
    <submittedName>
        <fullName evidence="1">Uncharacterized protein</fullName>
    </submittedName>
</protein>
<organism evidence="1 2">
    <name type="scientific">Vibrio hepatarius</name>
    <dbReference type="NCBI Taxonomy" id="171383"/>
    <lineage>
        <taxon>Bacteria</taxon>
        <taxon>Pseudomonadati</taxon>
        <taxon>Pseudomonadota</taxon>
        <taxon>Gammaproteobacteria</taxon>
        <taxon>Vibrionales</taxon>
        <taxon>Vibrionaceae</taxon>
        <taxon>Vibrio</taxon>
        <taxon>Vibrio oreintalis group</taxon>
    </lineage>
</organism>
<accession>A0A0M0HX96</accession>
<keyword evidence="2" id="KW-1185">Reference proteome</keyword>
<dbReference type="EMBL" id="LHPI01000018">
    <property type="protein sequence ID" value="KOO06462.1"/>
    <property type="molecule type" value="Genomic_DNA"/>
</dbReference>
<dbReference type="STRING" id="171383.AKJ31_16560"/>
<evidence type="ECO:0000313" key="2">
    <source>
        <dbReference type="Proteomes" id="UP000037530"/>
    </source>
</evidence>
<name>A0A0M0HX96_9VIBR</name>
<proteinExistence type="predicted"/>
<evidence type="ECO:0000313" key="1">
    <source>
        <dbReference type="EMBL" id="KOO06462.1"/>
    </source>
</evidence>
<dbReference type="PATRIC" id="fig|171383.3.peg.3384"/>
<sequence>MLKHSLTSSTFSFQSKLIEESLLIEKIRLVLMRFYRAVSGRLLTVIGKTITSINAYQRQLLG</sequence>
<gene>
    <name evidence="1" type="ORF">AKJ31_16560</name>
</gene>